<evidence type="ECO:0000313" key="2">
    <source>
        <dbReference type="EMBL" id="QSE95926.1"/>
    </source>
</evidence>
<accession>A0A974WDN3</accession>
<dbReference type="RefSeq" id="WP_205720439.1">
    <property type="nucleotide sequence ID" value="NZ_CP070608.1"/>
</dbReference>
<name>A0A974WDN3_9BACT</name>
<protein>
    <submittedName>
        <fullName evidence="2">Uncharacterized protein</fullName>
    </submittedName>
</protein>
<keyword evidence="1" id="KW-0812">Transmembrane</keyword>
<gene>
    <name evidence="2" type="ORF">JR347_09865</name>
</gene>
<dbReference type="EMBL" id="CP070608">
    <property type="protein sequence ID" value="QSE95926.1"/>
    <property type="molecule type" value="Genomic_DNA"/>
</dbReference>
<evidence type="ECO:0000256" key="1">
    <source>
        <dbReference type="SAM" id="Phobius"/>
    </source>
</evidence>
<dbReference type="KEGG" id="fuv:JR347_09865"/>
<feature type="transmembrane region" description="Helical" evidence="1">
    <location>
        <begin position="62"/>
        <end position="79"/>
    </location>
</feature>
<sequence length="88" mass="10432">MKKQLLFALPLTLICLIFYVSYTGDIISNLQHLFFLSITTFIVYAYQVSLNPGFKLLDKITWWLFILALPSIASILYWFRHINRKEED</sequence>
<organism evidence="2 3">
    <name type="scientific">Fulvivirga lutea</name>
    <dbReference type="NCBI Taxonomy" id="2810512"/>
    <lineage>
        <taxon>Bacteria</taxon>
        <taxon>Pseudomonadati</taxon>
        <taxon>Bacteroidota</taxon>
        <taxon>Cytophagia</taxon>
        <taxon>Cytophagales</taxon>
        <taxon>Fulvivirgaceae</taxon>
        <taxon>Fulvivirga</taxon>
    </lineage>
</organism>
<reference evidence="2" key="1">
    <citation type="submission" date="2021-02" db="EMBL/GenBank/DDBJ databases">
        <title>Fulvivirga sp. S481 isolated from sea water.</title>
        <authorList>
            <person name="Bae S.S."/>
            <person name="Baek K."/>
        </authorList>
    </citation>
    <scope>NUCLEOTIDE SEQUENCE</scope>
    <source>
        <strain evidence="2">S481</strain>
    </source>
</reference>
<proteinExistence type="predicted"/>
<dbReference type="Proteomes" id="UP000662783">
    <property type="component" value="Chromosome"/>
</dbReference>
<evidence type="ECO:0000313" key="3">
    <source>
        <dbReference type="Proteomes" id="UP000662783"/>
    </source>
</evidence>
<keyword evidence="1" id="KW-1133">Transmembrane helix</keyword>
<keyword evidence="1" id="KW-0472">Membrane</keyword>
<dbReference type="AlphaFoldDB" id="A0A974WDN3"/>
<keyword evidence="3" id="KW-1185">Reference proteome</keyword>